<evidence type="ECO:0000259" key="1">
    <source>
        <dbReference type="Pfam" id="PF22992"/>
    </source>
</evidence>
<accession>A0A7J8XFZ9</accession>
<gene>
    <name evidence="2" type="ORF">Goari_013833</name>
</gene>
<dbReference type="GO" id="GO:0003700">
    <property type="term" value="F:DNA-binding transcription factor activity"/>
    <property type="evidence" value="ECO:0007669"/>
    <property type="project" value="TreeGrafter"/>
</dbReference>
<protein>
    <recommendedName>
        <fullName evidence="1">BIRD-IDD transcription factor fourth C2HC zinc finger domain-containing protein</fullName>
    </recommendedName>
</protein>
<reference evidence="2 3" key="1">
    <citation type="journal article" date="2019" name="Genome Biol. Evol.">
        <title>Insights into the evolution of the New World diploid cottons (Gossypium, subgenus Houzingenia) based on genome sequencing.</title>
        <authorList>
            <person name="Grover C.E."/>
            <person name="Arick M.A. 2nd"/>
            <person name="Thrash A."/>
            <person name="Conover J.L."/>
            <person name="Sanders W.S."/>
            <person name="Peterson D.G."/>
            <person name="Frelichowski J.E."/>
            <person name="Scheffler J.A."/>
            <person name="Scheffler B.E."/>
            <person name="Wendel J.F."/>
        </authorList>
    </citation>
    <scope>NUCLEOTIDE SEQUENCE [LARGE SCALE GENOMIC DNA]</scope>
    <source>
        <strain evidence="2">185</strain>
        <tissue evidence="2">Leaf</tissue>
    </source>
</reference>
<dbReference type="InterPro" id="IPR055185">
    <property type="entry name" value="C2CH-4th_BIRD-IDD"/>
</dbReference>
<organism evidence="2 3">
    <name type="scientific">Gossypium aridum</name>
    <name type="common">American cotton</name>
    <name type="synonym">Erioxylum aridum</name>
    <dbReference type="NCBI Taxonomy" id="34290"/>
    <lineage>
        <taxon>Eukaryota</taxon>
        <taxon>Viridiplantae</taxon>
        <taxon>Streptophyta</taxon>
        <taxon>Embryophyta</taxon>
        <taxon>Tracheophyta</taxon>
        <taxon>Spermatophyta</taxon>
        <taxon>Magnoliopsida</taxon>
        <taxon>eudicotyledons</taxon>
        <taxon>Gunneridae</taxon>
        <taxon>Pentapetalae</taxon>
        <taxon>rosids</taxon>
        <taxon>malvids</taxon>
        <taxon>Malvales</taxon>
        <taxon>Malvaceae</taxon>
        <taxon>Malvoideae</taxon>
        <taxon>Gossypium</taxon>
    </lineage>
</organism>
<dbReference type="Pfam" id="PF22992">
    <property type="entry name" value="C2CH-4th_BIRD-IDD"/>
    <property type="match status" value="1"/>
</dbReference>
<dbReference type="EMBL" id="JABFAA010000007">
    <property type="protein sequence ID" value="MBA0686221.1"/>
    <property type="molecule type" value="Genomic_DNA"/>
</dbReference>
<dbReference type="InterPro" id="IPR031140">
    <property type="entry name" value="IDD1-16"/>
</dbReference>
<evidence type="ECO:0000313" key="3">
    <source>
        <dbReference type="Proteomes" id="UP000593577"/>
    </source>
</evidence>
<sequence length="303" mass="33190">MEDSYNSWSLVSCGKSFVSLGPFLFVCLEGGRVPGYVSSKWTPLKTSVCYWVTLARETESNISLKSEPDAMKDSFITHRAFCDALAEESARLSANQLAAAANPALNPSSLFPFQNPWDPIQTSNPNPNDPLQVKPESHHFTPYFQEPPLPPPKALFTSPFQSLHVSNNPPSNAAATSATPQLSATALLQKATTVGATATQIKNNNYYYSMATHLSPDFSGFTDADLATWQKNSDRFTRDFLGLTRDHQGGNGNVNLSMNPRDVLSYTGGVELQHFERGQPLLRPQGFGFPEPYAATSETWGDC</sequence>
<dbReference type="PANTHER" id="PTHR10593:SF136">
    <property type="entry name" value="PROTEIN INDETERMINATE-DOMAIN 12"/>
    <property type="match status" value="1"/>
</dbReference>
<name>A0A7J8XFZ9_GOSAI</name>
<keyword evidence="3" id="KW-1185">Reference proteome</keyword>
<dbReference type="Proteomes" id="UP000593577">
    <property type="component" value="Unassembled WGS sequence"/>
</dbReference>
<dbReference type="PANTHER" id="PTHR10593">
    <property type="entry name" value="SERINE/THREONINE-PROTEIN KINASE RIO"/>
    <property type="match status" value="1"/>
</dbReference>
<proteinExistence type="predicted"/>
<feature type="domain" description="BIRD-IDD transcription factor fourth C2HC zinc finger" evidence="1">
    <location>
        <begin position="72"/>
        <end position="98"/>
    </location>
</feature>
<comment type="caution">
    <text evidence="2">The sequence shown here is derived from an EMBL/GenBank/DDBJ whole genome shotgun (WGS) entry which is preliminary data.</text>
</comment>
<evidence type="ECO:0000313" key="2">
    <source>
        <dbReference type="EMBL" id="MBA0686221.1"/>
    </source>
</evidence>
<dbReference type="GO" id="GO:0005634">
    <property type="term" value="C:nucleus"/>
    <property type="evidence" value="ECO:0007669"/>
    <property type="project" value="TreeGrafter"/>
</dbReference>
<dbReference type="AlphaFoldDB" id="A0A7J8XFZ9"/>